<keyword evidence="5" id="KW-1185">Reference proteome</keyword>
<dbReference type="EMBL" id="CAIJDP010000052">
    <property type="protein sequence ID" value="CAD0001077.1"/>
    <property type="molecule type" value="Genomic_DNA"/>
</dbReference>
<dbReference type="PANTHER" id="PTHR34220">
    <property type="entry name" value="SENSOR HISTIDINE KINASE YPDA"/>
    <property type="match status" value="1"/>
</dbReference>
<gene>
    <name evidence="4" type="ORF">FLAT13_00373</name>
</gene>
<dbReference type="Proteomes" id="UP000530060">
    <property type="component" value="Unassembled WGS sequence"/>
</dbReference>
<keyword evidence="2" id="KW-0812">Transmembrane</keyword>
<dbReference type="PANTHER" id="PTHR34220:SF7">
    <property type="entry name" value="SENSOR HISTIDINE KINASE YPDA"/>
    <property type="match status" value="1"/>
</dbReference>
<evidence type="ECO:0000313" key="5">
    <source>
        <dbReference type="Proteomes" id="UP000530060"/>
    </source>
</evidence>
<feature type="domain" description="Signal transduction histidine kinase internal region" evidence="3">
    <location>
        <begin position="147"/>
        <end position="224"/>
    </location>
</feature>
<reference evidence="4 5" key="1">
    <citation type="submission" date="2020-06" db="EMBL/GenBank/DDBJ databases">
        <authorList>
            <person name="Criscuolo A."/>
        </authorList>
    </citation>
    <scope>NUCLEOTIDE SEQUENCE [LARGE SCALE GENOMIC DNA]</scope>
    <source>
        <strain evidence="5">CIP 111411</strain>
    </source>
</reference>
<evidence type="ECO:0000256" key="2">
    <source>
        <dbReference type="SAM" id="Phobius"/>
    </source>
</evidence>
<feature type="transmembrane region" description="Helical" evidence="2">
    <location>
        <begin position="69"/>
        <end position="87"/>
    </location>
</feature>
<keyword evidence="1" id="KW-0175">Coiled coil</keyword>
<dbReference type="InterPro" id="IPR010559">
    <property type="entry name" value="Sig_transdc_His_kin_internal"/>
</dbReference>
<proteinExistence type="predicted"/>
<keyword evidence="2" id="KW-0472">Membrane</keyword>
<protein>
    <recommendedName>
        <fullName evidence="3">Signal transduction histidine kinase internal region domain-containing protein</fullName>
    </recommendedName>
</protein>
<evidence type="ECO:0000313" key="4">
    <source>
        <dbReference type="EMBL" id="CAD0001077.1"/>
    </source>
</evidence>
<feature type="transmembrane region" description="Helical" evidence="2">
    <location>
        <begin position="36"/>
        <end position="57"/>
    </location>
</feature>
<organism evidence="4 5">
    <name type="scientific">Flavobacterium salmonis</name>
    <dbReference type="NCBI Taxonomy" id="2654844"/>
    <lineage>
        <taxon>Bacteria</taxon>
        <taxon>Pseudomonadati</taxon>
        <taxon>Bacteroidota</taxon>
        <taxon>Flavobacteriia</taxon>
        <taxon>Flavobacteriales</taxon>
        <taxon>Flavobacteriaceae</taxon>
        <taxon>Flavobacterium</taxon>
    </lineage>
</organism>
<dbReference type="GO" id="GO:0000155">
    <property type="term" value="F:phosphorelay sensor kinase activity"/>
    <property type="evidence" value="ECO:0007669"/>
    <property type="project" value="InterPro"/>
</dbReference>
<dbReference type="GO" id="GO:0016020">
    <property type="term" value="C:membrane"/>
    <property type="evidence" value="ECO:0007669"/>
    <property type="project" value="InterPro"/>
</dbReference>
<name>A0A6V6YNN8_9FLAO</name>
<dbReference type="Pfam" id="PF06580">
    <property type="entry name" value="His_kinase"/>
    <property type="match status" value="1"/>
</dbReference>
<dbReference type="InterPro" id="IPR050640">
    <property type="entry name" value="Bact_2-comp_sensor_kinase"/>
</dbReference>
<evidence type="ECO:0000259" key="3">
    <source>
        <dbReference type="Pfam" id="PF06580"/>
    </source>
</evidence>
<comment type="caution">
    <text evidence="4">The sequence shown here is derived from an EMBL/GenBank/DDBJ whole genome shotgun (WGS) entry which is preliminary data.</text>
</comment>
<keyword evidence="2" id="KW-1133">Transmembrane helix</keyword>
<feature type="transmembrane region" description="Helical" evidence="2">
    <location>
        <begin position="102"/>
        <end position="124"/>
    </location>
</feature>
<sequence length="325" mass="37452">MTKKLWLNAFLISPILAFYAASPPYLSQKFDFRTCLLFFTVITTIGLIIWSIHIYLVIREPQMNNFSKFLTAQAIMIILRILGKIAAPDYEIPGPALENTNIIYDLFFLMLPNIVIMILCNNIVTSRNKEIAERQVQELKLQNSEAQKQVLVQQLQPHFFFNALSVLKSLITSNHDKAEEYVVRLSHFLQYSLSAPEADVVDLEKELDFVDDYLALQRVRFGSAFTCGIDVPREMYSHKLPVFALQTLVENIFKHNHFTEKKPLEFQIKYIPSGLIVTNKKNPAKYVQCNNTGLANLNSRYKLLSEKEIIIEESEQNFTVIIPIL</sequence>
<dbReference type="AlphaFoldDB" id="A0A6V6YNN8"/>
<dbReference type="RefSeq" id="WP_180907747.1">
    <property type="nucleotide sequence ID" value="NZ_CAIJDP010000052.1"/>
</dbReference>
<accession>A0A6V6YNN8</accession>
<feature type="coiled-coil region" evidence="1">
    <location>
        <begin position="129"/>
        <end position="156"/>
    </location>
</feature>
<evidence type="ECO:0000256" key="1">
    <source>
        <dbReference type="SAM" id="Coils"/>
    </source>
</evidence>